<dbReference type="EMBL" id="BAAAPZ010000008">
    <property type="protein sequence ID" value="GAA2098660.1"/>
    <property type="molecule type" value="Genomic_DNA"/>
</dbReference>
<feature type="transmembrane region" description="Helical" evidence="2">
    <location>
        <begin position="95"/>
        <end position="128"/>
    </location>
</feature>
<keyword evidence="2" id="KW-1133">Transmembrane helix</keyword>
<organism evidence="3 4">
    <name type="scientific">Brevibacterium salitolerans</name>
    <dbReference type="NCBI Taxonomy" id="1403566"/>
    <lineage>
        <taxon>Bacteria</taxon>
        <taxon>Bacillati</taxon>
        <taxon>Actinomycetota</taxon>
        <taxon>Actinomycetes</taxon>
        <taxon>Micrococcales</taxon>
        <taxon>Brevibacteriaceae</taxon>
        <taxon>Brevibacterium</taxon>
    </lineage>
</organism>
<reference evidence="3 4" key="1">
    <citation type="journal article" date="2019" name="Int. J. Syst. Evol. Microbiol.">
        <title>The Global Catalogue of Microorganisms (GCM) 10K type strain sequencing project: providing services to taxonomists for standard genome sequencing and annotation.</title>
        <authorList>
            <consortium name="The Broad Institute Genomics Platform"/>
            <consortium name="The Broad Institute Genome Sequencing Center for Infectious Disease"/>
            <person name="Wu L."/>
            <person name="Ma J."/>
        </authorList>
    </citation>
    <scope>NUCLEOTIDE SEQUENCE [LARGE SCALE GENOMIC DNA]</scope>
    <source>
        <strain evidence="3 4">JCM 15900</strain>
    </source>
</reference>
<dbReference type="Proteomes" id="UP001500984">
    <property type="component" value="Unassembled WGS sequence"/>
</dbReference>
<feature type="transmembrane region" description="Helical" evidence="2">
    <location>
        <begin position="371"/>
        <end position="388"/>
    </location>
</feature>
<feature type="transmembrane region" description="Helical" evidence="2">
    <location>
        <begin position="449"/>
        <end position="471"/>
    </location>
</feature>
<feature type="transmembrane region" description="Helical" evidence="2">
    <location>
        <begin position="341"/>
        <end position="365"/>
    </location>
</feature>
<proteinExistence type="predicted"/>
<sequence>MLRVIARPVVYLVERWLPGPLILAIVLTVIAAVAALTMTDTTPGELVMGWGEGLIGLLAFMTQVCLVLLLGYTLANTHPVHRLLVRIAGLPKTPAAAYGFVTVVAGLASLISFGLGLVVGGVMAVEVARAARQRGMKLHYPLLVASGYSGFVIWHMGYSGSGPLNAATDGGAYTDLPGGLIEITRTTFSWWNITAAFVTLAVVTVAMMLMTPKRENEIVTAPDAIFALPGGGGGGAGASADAGTGTGGDAAGAHAQTGEVRDGARTPAEWMEHFRGFTALLGVFFGIYLVMHFGSNGFDLNLDIVNWTLLCLILLLVGNARELASLVAEGGRTVSEVLLQYPLYAGLIGMMSASGLTVIVSEFFIDISSPATLGFFAFLAAGVLNMFIPSGGGQFEVMAPLFAAPADALGVQQEVVVMAIAYGDQWTNMIQPFWAIPLLAVAGLKVREILGYTTITLILSGITLGGTMLLVGAG</sequence>
<evidence type="ECO:0000256" key="1">
    <source>
        <dbReference type="SAM" id="MobiDB-lite"/>
    </source>
</evidence>
<evidence type="ECO:0000313" key="3">
    <source>
        <dbReference type="EMBL" id="GAA2098660.1"/>
    </source>
</evidence>
<gene>
    <name evidence="3" type="ORF">GCM10009823_20040</name>
</gene>
<dbReference type="PANTHER" id="PTHR41983">
    <property type="entry name" value="SHORT-CHAIN FATTY ACID TRANSPORTER-RELATED"/>
    <property type="match status" value="1"/>
</dbReference>
<dbReference type="InterPro" id="IPR006160">
    <property type="entry name" value="SCFA_transpt_AtoE"/>
</dbReference>
<feature type="region of interest" description="Disordered" evidence="1">
    <location>
        <begin position="237"/>
        <end position="259"/>
    </location>
</feature>
<keyword evidence="2" id="KW-0472">Membrane</keyword>
<protein>
    <submittedName>
        <fullName evidence="3">Short-chain fatty acid transporter</fullName>
    </submittedName>
</protein>
<keyword evidence="4" id="KW-1185">Reference proteome</keyword>
<feature type="transmembrane region" description="Helical" evidence="2">
    <location>
        <begin position="274"/>
        <end position="292"/>
    </location>
</feature>
<evidence type="ECO:0000256" key="2">
    <source>
        <dbReference type="SAM" id="Phobius"/>
    </source>
</evidence>
<dbReference type="RefSeq" id="WP_344337056.1">
    <property type="nucleotide sequence ID" value="NZ_BAAAPZ010000008.1"/>
</dbReference>
<evidence type="ECO:0000313" key="4">
    <source>
        <dbReference type="Proteomes" id="UP001500984"/>
    </source>
</evidence>
<dbReference type="PANTHER" id="PTHR41983:SF2">
    <property type="entry name" value="SHORT-CHAIN FATTY ACID TRANSPORTER-RELATED"/>
    <property type="match status" value="1"/>
</dbReference>
<keyword evidence="2" id="KW-0812">Transmembrane</keyword>
<comment type="caution">
    <text evidence="3">The sequence shown here is derived from an EMBL/GenBank/DDBJ whole genome shotgun (WGS) entry which is preliminary data.</text>
</comment>
<feature type="transmembrane region" description="Helical" evidence="2">
    <location>
        <begin position="50"/>
        <end position="75"/>
    </location>
</feature>
<feature type="transmembrane region" description="Helical" evidence="2">
    <location>
        <begin position="20"/>
        <end position="38"/>
    </location>
</feature>
<dbReference type="Pfam" id="PF02667">
    <property type="entry name" value="SCFA_trans"/>
    <property type="match status" value="1"/>
</dbReference>
<name>A0ABN2WTL4_9MICO</name>
<feature type="transmembrane region" description="Helical" evidence="2">
    <location>
        <begin position="140"/>
        <end position="158"/>
    </location>
</feature>
<feature type="transmembrane region" description="Helical" evidence="2">
    <location>
        <begin position="304"/>
        <end position="320"/>
    </location>
</feature>
<accession>A0ABN2WTL4</accession>
<feature type="transmembrane region" description="Helical" evidence="2">
    <location>
        <begin position="190"/>
        <end position="210"/>
    </location>
</feature>